<organism evidence="14 15">
    <name type="scientific">Rheinheimera nanhaiensis E407-8</name>
    <dbReference type="NCBI Taxonomy" id="562729"/>
    <lineage>
        <taxon>Bacteria</taxon>
        <taxon>Pseudomonadati</taxon>
        <taxon>Pseudomonadota</taxon>
        <taxon>Gammaproteobacteria</taxon>
        <taxon>Chromatiales</taxon>
        <taxon>Chromatiaceae</taxon>
        <taxon>Rheinheimera</taxon>
    </lineage>
</organism>
<evidence type="ECO:0000259" key="13">
    <source>
        <dbReference type="Pfam" id="PF00999"/>
    </source>
</evidence>
<comment type="caution">
    <text evidence="14">The sequence shown here is derived from an EMBL/GenBank/DDBJ whole genome shotgun (WGS) entry which is preliminary data.</text>
</comment>
<evidence type="ECO:0000256" key="5">
    <source>
        <dbReference type="ARBA" id="ARBA00022692"/>
    </source>
</evidence>
<feature type="transmembrane region" description="Helical" evidence="12">
    <location>
        <begin position="169"/>
        <end position="191"/>
    </location>
</feature>
<dbReference type="Pfam" id="PF00999">
    <property type="entry name" value="Na_H_Exchanger"/>
    <property type="match status" value="1"/>
</dbReference>
<keyword evidence="8" id="KW-0406">Ion transport</keyword>
<evidence type="ECO:0000256" key="10">
    <source>
        <dbReference type="ARBA" id="ARBA00023201"/>
    </source>
</evidence>
<dbReference type="GO" id="GO:0005886">
    <property type="term" value="C:plasma membrane"/>
    <property type="evidence" value="ECO:0007669"/>
    <property type="project" value="UniProtKB-SubCell"/>
</dbReference>
<evidence type="ECO:0000256" key="1">
    <source>
        <dbReference type="ARBA" id="ARBA00004651"/>
    </source>
</evidence>
<sequence length="700" mass="78809">MVLTLTSTLALFVLIALSTVVYFASRRLKMPYTVLLVLVGLLLVPIVSLPYLSNVFGFISEMALTPELLFFIFLPVLIFESGFNMNFRKMVDNAWAISLLSIVGLCISAVIIGVVLYYLLPLIGIEVPFILTLMFGAIISATDPVAVLSMFKEFGVPRRLGMIFEGESLFNDGTAVALFFVFFAIATEGFFGSTTVLHGVSEFIIMLSSGIVIGLLMAGLFSKALHYTKSNEFVTVTLLVISAHLVFILTELINSLGYFHVSSIIATTVASLFLGNYSRNILAPKVDEYLSKLIEHMAFIVNSLVFLMAGLLFASLGVNFAELWLPILVAVVVVALTRIVAVYAVMLPLNMSKVEEQIPSSWRKLLAWASLRGALSIIIVLIIPADFTLEGWSLPYSPRDFLLALTIGCILATLFIKAPMIGPMMRRYKINAAEPLETAHRADLGIYYLLMERSRLQEHRTKGFFSEEKFQFLLAQVEQKLSEAKAERQSLMQRYGRTIFVQSLHLAMVNIEFTILKRLYINNEVSLRPYRKIYSKLFLQKEKIEYAQHNNIDPDAFRERKDIFESLATMMHTVFSRKVSDAKLLEEKLEYYRSQMIVARKALIIIGLMQDNFDEPVFQQDIYTEVTGLYRHYQARNAEKLAALAAQHPQSLPAHLEQLANRSLAQSGQRALNYLHENGLVTEAAEEEIRHRFDTSGKTA</sequence>
<dbReference type="STRING" id="562729.RNAN_0742"/>
<keyword evidence="4" id="KW-1003">Cell membrane</keyword>
<protein>
    <submittedName>
        <fullName evidence="14">Monovalent cation:H+ antiporter, CPA1 family</fullName>
    </submittedName>
</protein>
<feature type="transmembrane region" description="Helical" evidence="12">
    <location>
        <begin position="233"/>
        <end position="250"/>
    </location>
</feature>
<feature type="transmembrane region" description="Helical" evidence="12">
    <location>
        <begin position="323"/>
        <end position="345"/>
    </location>
</feature>
<dbReference type="Gene3D" id="6.10.140.1330">
    <property type="match status" value="1"/>
</dbReference>
<dbReference type="PANTHER" id="PTHR10110:SF86">
    <property type="entry name" value="SODIUM_HYDROGEN EXCHANGER 7"/>
    <property type="match status" value="1"/>
</dbReference>
<keyword evidence="15" id="KW-1185">Reference proteome</keyword>
<dbReference type="GO" id="GO:0098719">
    <property type="term" value="P:sodium ion import across plasma membrane"/>
    <property type="evidence" value="ECO:0007669"/>
    <property type="project" value="TreeGrafter"/>
</dbReference>
<feature type="transmembrane region" description="Helical" evidence="12">
    <location>
        <begin position="203"/>
        <end position="221"/>
    </location>
</feature>
<feature type="transmembrane region" description="Helical" evidence="12">
    <location>
        <begin position="95"/>
        <end position="119"/>
    </location>
</feature>
<dbReference type="AlphaFoldDB" id="I1DUP5"/>
<accession>I1DUP5</accession>
<feature type="transmembrane region" description="Helical" evidence="12">
    <location>
        <begin position="256"/>
        <end position="277"/>
    </location>
</feature>
<evidence type="ECO:0000256" key="4">
    <source>
        <dbReference type="ARBA" id="ARBA00022475"/>
    </source>
</evidence>
<dbReference type="OrthoDB" id="9774146at2"/>
<keyword evidence="2" id="KW-0813">Transport</keyword>
<dbReference type="RefSeq" id="WP_008218831.1">
    <property type="nucleotide sequence ID" value="NZ_BAFK01000003.1"/>
</dbReference>
<dbReference type="GO" id="GO:0051453">
    <property type="term" value="P:regulation of intracellular pH"/>
    <property type="evidence" value="ECO:0007669"/>
    <property type="project" value="TreeGrafter"/>
</dbReference>
<keyword evidence="3" id="KW-0050">Antiport</keyword>
<keyword evidence="6 12" id="KW-1133">Transmembrane helix</keyword>
<dbReference type="InterPro" id="IPR006153">
    <property type="entry name" value="Cation/H_exchanger_TM"/>
</dbReference>
<feature type="transmembrane region" description="Helical" evidence="12">
    <location>
        <begin position="298"/>
        <end position="317"/>
    </location>
</feature>
<proteinExistence type="predicted"/>
<evidence type="ECO:0000256" key="8">
    <source>
        <dbReference type="ARBA" id="ARBA00023065"/>
    </source>
</evidence>
<feature type="transmembrane region" description="Helical" evidence="12">
    <location>
        <begin position="6"/>
        <end position="25"/>
    </location>
</feature>
<evidence type="ECO:0000256" key="7">
    <source>
        <dbReference type="ARBA" id="ARBA00023053"/>
    </source>
</evidence>
<evidence type="ECO:0000313" key="15">
    <source>
        <dbReference type="Proteomes" id="UP000004374"/>
    </source>
</evidence>
<name>I1DUP5_9GAMM</name>
<keyword evidence="11" id="KW-0175">Coiled coil</keyword>
<evidence type="ECO:0000256" key="6">
    <source>
        <dbReference type="ARBA" id="ARBA00022989"/>
    </source>
</evidence>
<evidence type="ECO:0000256" key="9">
    <source>
        <dbReference type="ARBA" id="ARBA00023136"/>
    </source>
</evidence>
<dbReference type="Proteomes" id="UP000004374">
    <property type="component" value="Unassembled WGS sequence"/>
</dbReference>
<feature type="transmembrane region" description="Helical" evidence="12">
    <location>
        <begin position="365"/>
        <end position="389"/>
    </location>
</feature>
<evidence type="ECO:0000256" key="12">
    <source>
        <dbReference type="SAM" id="Phobius"/>
    </source>
</evidence>
<feature type="domain" description="Cation/H+ exchanger transmembrane" evidence="13">
    <location>
        <begin position="17"/>
        <end position="426"/>
    </location>
</feature>
<reference evidence="14 15" key="1">
    <citation type="journal article" date="2012" name="J. Bacteriol.">
        <title>Genome Sequence of the Protease-Producing Bacterium Rheinheimera nanhaiensis E407-8T, Isolated from Deep-Sea Sediment of the South China Sea.</title>
        <authorList>
            <person name="Zhang X.-Y."/>
            <person name="Zhang Y.-J."/>
            <person name="Qin Q.-L."/>
            <person name="Xie B.-B."/>
            <person name="Chen X.-L."/>
            <person name="Zhou B.-C."/>
            <person name="Zhang Y.-Z."/>
        </authorList>
    </citation>
    <scope>NUCLEOTIDE SEQUENCE [LARGE SCALE GENOMIC DNA]</scope>
    <source>
        <strain evidence="14 15">E407-8</strain>
    </source>
</reference>
<gene>
    <name evidence="14" type="ORF">RNAN_0742</name>
</gene>
<feature type="transmembrane region" description="Helical" evidence="12">
    <location>
        <begin position="32"/>
        <end position="52"/>
    </location>
</feature>
<feature type="transmembrane region" description="Helical" evidence="12">
    <location>
        <begin position="401"/>
        <end position="420"/>
    </location>
</feature>
<evidence type="ECO:0000256" key="3">
    <source>
        <dbReference type="ARBA" id="ARBA00022449"/>
    </source>
</evidence>
<feature type="transmembrane region" description="Helical" evidence="12">
    <location>
        <begin position="64"/>
        <end position="83"/>
    </location>
</feature>
<dbReference type="GO" id="GO:0015385">
    <property type="term" value="F:sodium:proton antiporter activity"/>
    <property type="evidence" value="ECO:0007669"/>
    <property type="project" value="InterPro"/>
</dbReference>
<keyword evidence="9 12" id="KW-0472">Membrane</keyword>
<dbReference type="GO" id="GO:0015386">
    <property type="term" value="F:potassium:proton antiporter activity"/>
    <property type="evidence" value="ECO:0007669"/>
    <property type="project" value="TreeGrafter"/>
</dbReference>
<dbReference type="EMBL" id="BAFK01000003">
    <property type="protein sequence ID" value="GAB57773.1"/>
    <property type="molecule type" value="Genomic_DNA"/>
</dbReference>
<keyword evidence="5 12" id="KW-0812">Transmembrane</keyword>
<dbReference type="InterPro" id="IPR018422">
    <property type="entry name" value="Cation/H_exchanger_CPA1"/>
</dbReference>
<evidence type="ECO:0000313" key="14">
    <source>
        <dbReference type="EMBL" id="GAB57773.1"/>
    </source>
</evidence>
<comment type="subcellular location">
    <subcellularLocation>
        <location evidence="1">Cell membrane</location>
        <topology evidence="1">Multi-pass membrane protein</topology>
    </subcellularLocation>
</comment>
<dbReference type="PANTHER" id="PTHR10110">
    <property type="entry name" value="SODIUM/HYDROGEN EXCHANGER"/>
    <property type="match status" value="1"/>
</dbReference>
<keyword evidence="7" id="KW-0915">Sodium</keyword>
<feature type="transmembrane region" description="Helical" evidence="12">
    <location>
        <begin position="125"/>
        <end position="148"/>
    </location>
</feature>
<evidence type="ECO:0000256" key="11">
    <source>
        <dbReference type="SAM" id="Coils"/>
    </source>
</evidence>
<feature type="coiled-coil region" evidence="11">
    <location>
        <begin position="467"/>
        <end position="494"/>
    </location>
</feature>
<keyword evidence="10" id="KW-0739">Sodium transport</keyword>
<evidence type="ECO:0000256" key="2">
    <source>
        <dbReference type="ARBA" id="ARBA00022448"/>
    </source>
</evidence>